<feature type="transmembrane region" description="Helical" evidence="1">
    <location>
        <begin position="70"/>
        <end position="90"/>
    </location>
</feature>
<feature type="transmembrane region" description="Helical" evidence="1">
    <location>
        <begin position="141"/>
        <end position="159"/>
    </location>
</feature>
<organism evidence="2 3">
    <name type="scientific">Actinomycetospora straminea</name>
    <dbReference type="NCBI Taxonomy" id="663607"/>
    <lineage>
        <taxon>Bacteria</taxon>
        <taxon>Bacillati</taxon>
        <taxon>Actinomycetota</taxon>
        <taxon>Actinomycetes</taxon>
        <taxon>Pseudonocardiales</taxon>
        <taxon>Pseudonocardiaceae</taxon>
        <taxon>Actinomycetospora</taxon>
    </lineage>
</organism>
<dbReference type="Proteomes" id="UP001500457">
    <property type="component" value="Unassembled WGS sequence"/>
</dbReference>
<feature type="transmembrane region" description="Helical" evidence="1">
    <location>
        <begin position="165"/>
        <end position="184"/>
    </location>
</feature>
<accession>A0ABP9EIH1</accession>
<feature type="transmembrane region" description="Helical" evidence="1">
    <location>
        <begin position="110"/>
        <end position="134"/>
    </location>
</feature>
<gene>
    <name evidence="2" type="ORF">GCM10023203_33470</name>
</gene>
<feature type="transmembrane region" description="Helical" evidence="1">
    <location>
        <begin position="12"/>
        <end position="31"/>
    </location>
</feature>
<keyword evidence="1" id="KW-0472">Membrane</keyword>
<name>A0ABP9EIH1_9PSEU</name>
<evidence type="ECO:0000313" key="2">
    <source>
        <dbReference type="EMBL" id="GAA4880022.1"/>
    </source>
</evidence>
<feature type="transmembrane region" description="Helical" evidence="1">
    <location>
        <begin position="43"/>
        <end position="63"/>
    </location>
</feature>
<keyword evidence="1" id="KW-1133">Transmembrane helix</keyword>
<proteinExistence type="predicted"/>
<dbReference type="RefSeq" id="WP_274231662.1">
    <property type="nucleotide sequence ID" value="NZ_BAABHQ010000009.1"/>
</dbReference>
<reference evidence="3" key="1">
    <citation type="journal article" date="2019" name="Int. J. Syst. Evol. Microbiol.">
        <title>The Global Catalogue of Microorganisms (GCM) 10K type strain sequencing project: providing services to taxonomists for standard genome sequencing and annotation.</title>
        <authorList>
            <consortium name="The Broad Institute Genomics Platform"/>
            <consortium name="The Broad Institute Genome Sequencing Center for Infectious Disease"/>
            <person name="Wu L."/>
            <person name="Ma J."/>
        </authorList>
    </citation>
    <scope>NUCLEOTIDE SEQUENCE [LARGE SCALE GENOMIC DNA]</scope>
    <source>
        <strain evidence="3">JCM 17983</strain>
    </source>
</reference>
<keyword evidence="3" id="KW-1185">Reference proteome</keyword>
<evidence type="ECO:0000313" key="3">
    <source>
        <dbReference type="Proteomes" id="UP001500457"/>
    </source>
</evidence>
<comment type="caution">
    <text evidence="2">The sequence shown here is derived from an EMBL/GenBank/DDBJ whole genome shotgun (WGS) entry which is preliminary data.</text>
</comment>
<keyword evidence="1" id="KW-0812">Transmembrane</keyword>
<sequence length="201" mass="19805">MTTTPLERVSAVATIVAPVLLLASTVAYGTLGEGHGVGGVGGLVQVVAMIAFAVAVVGLARWAEPAAPRAAAALTVLCLAGTAGGVAFGVDGIQAGLFGTPGLDEVDLVGALALRGPGLLFPPSMAALAILLGVTGRASRPVAAAFALAALLFPVGRIFSLLPVAVVTDLLLIATMGVLGLRLLRGAGPRSVPTLRETVTA</sequence>
<dbReference type="EMBL" id="BAABHQ010000009">
    <property type="protein sequence ID" value="GAA4880022.1"/>
    <property type="molecule type" value="Genomic_DNA"/>
</dbReference>
<evidence type="ECO:0000256" key="1">
    <source>
        <dbReference type="SAM" id="Phobius"/>
    </source>
</evidence>
<protein>
    <submittedName>
        <fullName evidence="2">Uncharacterized protein</fullName>
    </submittedName>
</protein>